<name>A0A9D9HQK4_9SPIR</name>
<reference evidence="2" key="1">
    <citation type="submission" date="2020-10" db="EMBL/GenBank/DDBJ databases">
        <authorList>
            <person name="Gilroy R."/>
        </authorList>
    </citation>
    <scope>NUCLEOTIDE SEQUENCE</scope>
    <source>
        <strain evidence="2">10532</strain>
    </source>
</reference>
<reference evidence="2" key="2">
    <citation type="journal article" date="2021" name="PeerJ">
        <title>Extensive microbial diversity within the chicken gut microbiome revealed by metagenomics and culture.</title>
        <authorList>
            <person name="Gilroy R."/>
            <person name="Ravi A."/>
            <person name="Getino M."/>
            <person name="Pursley I."/>
            <person name="Horton D.L."/>
            <person name="Alikhan N.F."/>
            <person name="Baker D."/>
            <person name="Gharbi K."/>
            <person name="Hall N."/>
            <person name="Watson M."/>
            <person name="Adriaenssens E.M."/>
            <person name="Foster-Nyarko E."/>
            <person name="Jarju S."/>
            <person name="Secka A."/>
            <person name="Antonio M."/>
            <person name="Oren A."/>
            <person name="Chaudhuri R.R."/>
            <person name="La Ragione R."/>
            <person name="Hildebrand F."/>
            <person name="Pallen M.J."/>
        </authorList>
    </citation>
    <scope>NUCLEOTIDE SEQUENCE</scope>
    <source>
        <strain evidence="2">10532</strain>
    </source>
</reference>
<dbReference type="EMBL" id="JADIMM010000085">
    <property type="protein sequence ID" value="MBO8458049.1"/>
    <property type="molecule type" value="Genomic_DNA"/>
</dbReference>
<proteinExistence type="predicted"/>
<evidence type="ECO:0000313" key="3">
    <source>
        <dbReference type="Proteomes" id="UP000823638"/>
    </source>
</evidence>
<gene>
    <name evidence="2" type="ORF">IAA81_07460</name>
</gene>
<dbReference type="Proteomes" id="UP000823638">
    <property type="component" value="Unassembled WGS sequence"/>
</dbReference>
<accession>A0A9D9HQK4</accession>
<comment type="caution">
    <text evidence="2">The sequence shown here is derived from an EMBL/GenBank/DDBJ whole genome shotgun (WGS) entry which is preliminary data.</text>
</comment>
<organism evidence="2 3">
    <name type="scientific">Candidatus Gallitreponema excrementavium</name>
    <dbReference type="NCBI Taxonomy" id="2840840"/>
    <lineage>
        <taxon>Bacteria</taxon>
        <taxon>Pseudomonadati</taxon>
        <taxon>Spirochaetota</taxon>
        <taxon>Spirochaetia</taxon>
        <taxon>Spirochaetales</taxon>
        <taxon>Candidatus Gallitreponema</taxon>
    </lineage>
</organism>
<evidence type="ECO:0000256" key="1">
    <source>
        <dbReference type="SAM" id="MobiDB-lite"/>
    </source>
</evidence>
<feature type="region of interest" description="Disordered" evidence="1">
    <location>
        <begin position="618"/>
        <end position="652"/>
    </location>
</feature>
<feature type="compositionally biased region" description="Basic and acidic residues" evidence="1">
    <location>
        <begin position="65"/>
        <end position="83"/>
    </location>
</feature>
<evidence type="ECO:0000313" key="2">
    <source>
        <dbReference type="EMBL" id="MBO8458049.1"/>
    </source>
</evidence>
<dbReference type="AlphaFoldDB" id="A0A9D9HQK4"/>
<feature type="region of interest" description="Disordered" evidence="1">
    <location>
        <begin position="65"/>
        <end position="87"/>
    </location>
</feature>
<sequence length="1158" mass="131000">MKSLTLVTISMKCSSQRKRQGSNTLKLSKNKVLILFLLISRLSFSQEQLSPNEQEGSVVENTEIIDKNQEESTAKTADEKQENTGEITRGQLENATRLLDIKTSSYSDLLDMCYQLGIQPQGDIEALRKKVAEYYGLDLNSVIGGAVSKDAKKITIQSAQRTEYVSAKTESDEEIISLSGNVLISISENNKKSTIEALDILFNRKSNILFARGNIKFSQEGSSGDTKVFTGEALLFDINKSSGVFLDGITEYNPGKSDSNSFIISAGTIGTESESTMVFTDSTLTTCDAEDPHWKIDASKIWLLPGNDFAVLNGIMYVGSLPVFYIPFLYYPTAEMVFHPVFGNRTREGYFLQTTTYLIGRKQPSTDTENGLFNLFQTNTNTEQELEGLFFRNTGRPLTNTSTDYLKIMLDLYSSLGGMAGIEGKFTKSKIFPEISFSLGLGFSRTLVPSSTGGYTHLYTGKSDWNSSNFLGFKLPFRYNLKYNLRMSLPGFNLNITTPIVSDPYFTSDFNNRSEDLNWLKLLTSMDEEETTSSSLTSLNWKLSASGSIPTGKLSPWINSFNFSTIESSVSLYSKTDTEKTTTYQGQYDPGRTFFYPSTIVPFNIKMSVSGTLLKSQSDTAAESEDPKYNDLIVPPVSPWEEEETETEKDTASKENLVNIDNFFPSLNLSVTNTDLSNPVSWNLGYTFSPYFSSELKYNSTNWRTTDDLDWTDIASSYITTGADFSLSGSLSKNPWISASSTLSLDTDWYHHPYLSEKYYTTKSSVDSIRKSDFQSRSLSLITKESLSFKPFSYFKRFSSTSLNWNFSGKLVKSQFNNDVDNPQWDFKYIDWDKNTIDSHSASMVLAADFLGFTQQISVTSNLPPRDSSFQGNLKTGISNLYLTMSSRVYENSSENDWKYDPLSFSLYFKPFNGTNTPVFQENLVYLIEEDVFSSFTSSVSWGKFAASFKMINSLPYYFSETEGMWETGETEKFLPSEFTMSYSDTLSPIYFWKNRIKINLGLSTNIRMNLLRLTESSFSFQPNITVNINDFLNFTFSSLSTNNVIARYFDKIPLFGLPDLPGESNPLVDLAKSFFFWDENARKMSGFKLKSLNFKLTHNLHDWDLTSELTVKPVLKNEQGRYFYKYEPYFTFMVSWKPVSDLKTQIDIDEGTFELVN</sequence>
<protein>
    <submittedName>
        <fullName evidence="2">LPS-assembly protein LptD</fullName>
    </submittedName>
</protein>